<evidence type="ECO:0000313" key="1">
    <source>
        <dbReference type="EMBL" id="KAK3081630.1"/>
    </source>
</evidence>
<evidence type="ECO:0000313" key="2">
    <source>
        <dbReference type="Proteomes" id="UP001186974"/>
    </source>
</evidence>
<protein>
    <submittedName>
        <fullName evidence="1">Uncharacterized protein</fullName>
    </submittedName>
</protein>
<organism evidence="1 2">
    <name type="scientific">Coniosporium uncinatum</name>
    <dbReference type="NCBI Taxonomy" id="93489"/>
    <lineage>
        <taxon>Eukaryota</taxon>
        <taxon>Fungi</taxon>
        <taxon>Dikarya</taxon>
        <taxon>Ascomycota</taxon>
        <taxon>Pezizomycotina</taxon>
        <taxon>Dothideomycetes</taxon>
        <taxon>Dothideomycetes incertae sedis</taxon>
        <taxon>Coniosporium</taxon>
    </lineage>
</organism>
<reference evidence="1" key="1">
    <citation type="submission" date="2024-09" db="EMBL/GenBank/DDBJ databases">
        <title>Black Yeasts Isolated from many extreme environments.</title>
        <authorList>
            <person name="Coleine C."/>
            <person name="Stajich J.E."/>
            <person name="Selbmann L."/>
        </authorList>
    </citation>
    <scope>NUCLEOTIDE SEQUENCE</scope>
    <source>
        <strain evidence="1">CCFEE 5737</strain>
    </source>
</reference>
<accession>A0ACC3DXT1</accession>
<dbReference type="EMBL" id="JAWDJW010000109">
    <property type="protein sequence ID" value="KAK3081630.1"/>
    <property type="molecule type" value="Genomic_DNA"/>
</dbReference>
<gene>
    <name evidence="1" type="ORF">LTS18_004643</name>
</gene>
<keyword evidence="2" id="KW-1185">Reference proteome</keyword>
<comment type="caution">
    <text evidence="1">The sequence shown here is derived from an EMBL/GenBank/DDBJ whole genome shotgun (WGS) entry which is preliminary data.</text>
</comment>
<feature type="non-terminal residue" evidence="1">
    <location>
        <position position="159"/>
    </location>
</feature>
<dbReference type="Proteomes" id="UP001186974">
    <property type="component" value="Unassembled WGS sequence"/>
</dbReference>
<sequence>MKTAIDEVKTLGIQSAAITQNTVHIDHQIGSLSTSLESSHNHIHHAIHDITQRLDSMANASTTQLETIEVLLKAVHSQLAGSSTQTSNSTDIPHRGSQASPNHLAPDMHVKDTEVPSELLESIQRLCGFIGLENCTMSGEETDDINDDLERLIASVIQE</sequence>
<proteinExistence type="predicted"/>
<name>A0ACC3DXT1_9PEZI</name>